<keyword evidence="2" id="KW-0812">Transmembrane</keyword>
<feature type="transmembrane region" description="Helical" evidence="2">
    <location>
        <begin position="55"/>
        <end position="76"/>
    </location>
</feature>
<feature type="compositionally biased region" description="Basic and acidic residues" evidence="1">
    <location>
        <begin position="114"/>
        <end position="150"/>
    </location>
</feature>
<accession>A0ABT6Y837</accession>
<keyword evidence="2" id="KW-0472">Membrane</keyword>
<evidence type="ECO:0000313" key="3">
    <source>
        <dbReference type="EMBL" id="MDI9859720.1"/>
    </source>
</evidence>
<dbReference type="RefSeq" id="WP_095162880.1">
    <property type="nucleotide sequence ID" value="NZ_JASHIF010000009.1"/>
</dbReference>
<feature type="region of interest" description="Disordered" evidence="1">
    <location>
        <begin position="114"/>
        <end position="158"/>
    </location>
</feature>
<comment type="caution">
    <text evidence="3">The sequence shown here is derived from an EMBL/GenBank/DDBJ whole genome shotgun (WGS) entry which is preliminary data.</text>
</comment>
<evidence type="ECO:0000256" key="1">
    <source>
        <dbReference type="SAM" id="MobiDB-lite"/>
    </source>
</evidence>
<gene>
    <name evidence="3" type="ORF">QM524_10920</name>
</gene>
<evidence type="ECO:0000256" key="2">
    <source>
        <dbReference type="SAM" id="Phobius"/>
    </source>
</evidence>
<reference evidence="3 4" key="1">
    <citation type="submission" date="2023-05" db="EMBL/GenBank/DDBJ databases">
        <title>Novel species of genus Flectobacillus isolated from stream in China.</title>
        <authorList>
            <person name="Lu H."/>
        </authorList>
    </citation>
    <scope>NUCLEOTIDE SEQUENCE [LARGE SCALE GENOMIC DNA]</scope>
    <source>
        <strain evidence="3 4">KCTC 42575</strain>
    </source>
</reference>
<organism evidence="3 4">
    <name type="scientific">Flectobacillus roseus</name>
    <dbReference type="NCBI Taxonomy" id="502259"/>
    <lineage>
        <taxon>Bacteria</taxon>
        <taxon>Pseudomonadati</taxon>
        <taxon>Bacteroidota</taxon>
        <taxon>Cytophagia</taxon>
        <taxon>Cytophagales</taxon>
        <taxon>Flectobacillaceae</taxon>
        <taxon>Flectobacillus</taxon>
    </lineage>
</organism>
<protein>
    <recommendedName>
        <fullName evidence="5">Lipopolysaccharide assembly protein A domain-containing protein</fullName>
    </recommendedName>
</protein>
<sequence length="158" mass="18093">MRPKIAKKAPGERLVKRMPLRTKWILCAAAGILLFGFGLSVVTTAAFKKGMNEAFYIWFLLGLYGLILTSLGLVCLGQAVRFRLLMDINKKMNKQEKELAKQIKKLNHLGEVLRNKEDKKVEKKEEKKDDRKGKPNQRKVNEKPKVEKQENPATTDEV</sequence>
<keyword evidence="2" id="KW-1133">Transmembrane helix</keyword>
<name>A0ABT6Y837_9BACT</name>
<keyword evidence="4" id="KW-1185">Reference proteome</keyword>
<proteinExistence type="predicted"/>
<evidence type="ECO:0008006" key="5">
    <source>
        <dbReference type="Google" id="ProtNLM"/>
    </source>
</evidence>
<evidence type="ECO:0000313" key="4">
    <source>
        <dbReference type="Proteomes" id="UP001236507"/>
    </source>
</evidence>
<dbReference type="Proteomes" id="UP001236507">
    <property type="component" value="Unassembled WGS sequence"/>
</dbReference>
<dbReference type="EMBL" id="JASHIF010000009">
    <property type="protein sequence ID" value="MDI9859720.1"/>
    <property type="molecule type" value="Genomic_DNA"/>
</dbReference>